<sequence length="534" mass="58467">MTTSVRPVTGIRLVGEELSPYAAGLVRDALGGTTADGVPVRLAVDPTLPEGGFRIEVPADGEVTLTGDPFAGLVHAARTLAGQVTGAAGGGTGTGLPVGSTVDRPELPLRMLWTWDHSTNWDDRQLGQQEIGALNPYSKSAEAFGEDYRRLVDFCSRERIGGVVVYGLLRDAHGGVDAARELCEYANARGVRILAGVGINAYGGIYFDGRHRYNLATWLRQRPDLAATMPRKVGFDIDEFGDLHFPASDYLMAACPSQPDNLAWHRDAIDWLLDTLPVGGINFETGDYGSCACERCTSRTGGERTSWSYEAMRSVYPTLLETARRTGPGGVPLRHLVEVYWDNIFDLAAQKPLADLPDDVAYQYCVNRAFWYERRDELTAAHVARLPHSTNVLRTHAGSQWNRQRHAWAPEMFADMAGRSGAAGMRGLTIFAEPSAYHPTNEINYLAYARFTWNPTLSWASFWRDEVAPRFGGDAEAEAFRTGALVLDDPSATASALARVRGEALDQVAATSGEVQRRWLWLAERASRYAHSAA</sequence>
<evidence type="ECO:0000313" key="3">
    <source>
        <dbReference type="Proteomes" id="UP001597260"/>
    </source>
</evidence>
<comment type="caution">
    <text evidence="2">The sequence shown here is derived from an EMBL/GenBank/DDBJ whole genome shotgun (WGS) entry which is preliminary data.</text>
</comment>
<dbReference type="Proteomes" id="UP001597260">
    <property type="component" value="Unassembled WGS sequence"/>
</dbReference>
<evidence type="ECO:0000313" key="2">
    <source>
        <dbReference type="EMBL" id="MFD1325550.1"/>
    </source>
</evidence>
<dbReference type="InterPro" id="IPR029018">
    <property type="entry name" value="Hex-like_dom2"/>
</dbReference>
<accession>A0ABW3YPQ8</accession>
<keyword evidence="3" id="KW-1185">Reference proteome</keyword>
<evidence type="ECO:0008006" key="4">
    <source>
        <dbReference type="Google" id="ProtNLM"/>
    </source>
</evidence>
<dbReference type="EMBL" id="JBHTMP010000084">
    <property type="protein sequence ID" value="MFD1325550.1"/>
    <property type="molecule type" value="Genomic_DNA"/>
</dbReference>
<dbReference type="RefSeq" id="WP_377578089.1">
    <property type="nucleotide sequence ID" value="NZ_JBHTMP010000084.1"/>
</dbReference>
<proteinExistence type="predicted"/>
<dbReference type="SUPFAM" id="SSF55545">
    <property type="entry name" value="beta-N-acetylhexosaminidase-like domain"/>
    <property type="match status" value="1"/>
</dbReference>
<organism evidence="2 3">
    <name type="scientific">Micromonospora sonneratiae</name>
    <dbReference type="NCBI Taxonomy" id="1184706"/>
    <lineage>
        <taxon>Bacteria</taxon>
        <taxon>Bacillati</taxon>
        <taxon>Actinomycetota</taxon>
        <taxon>Actinomycetes</taxon>
        <taxon>Micromonosporales</taxon>
        <taxon>Micromonosporaceae</taxon>
        <taxon>Micromonospora</taxon>
    </lineage>
</organism>
<gene>
    <name evidence="2" type="ORF">ACFQ4H_31165</name>
</gene>
<reference evidence="3" key="1">
    <citation type="journal article" date="2019" name="Int. J. Syst. Evol. Microbiol.">
        <title>The Global Catalogue of Microorganisms (GCM) 10K type strain sequencing project: providing services to taxonomists for standard genome sequencing and annotation.</title>
        <authorList>
            <consortium name="The Broad Institute Genomics Platform"/>
            <consortium name="The Broad Institute Genome Sequencing Center for Infectious Disease"/>
            <person name="Wu L."/>
            <person name="Ma J."/>
        </authorList>
    </citation>
    <scope>NUCLEOTIDE SEQUENCE [LARGE SCALE GENOMIC DNA]</scope>
    <source>
        <strain evidence="3">JCM 31037</strain>
    </source>
</reference>
<evidence type="ECO:0000256" key="1">
    <source>
        <dbReference type="ARBA" id="ARBA00022801"/>
    </source>
</evidence>
<protein>
    <recommendedName>
        <fullName evidence="4">DUF4838 domain-containing protein</fullName>
    </recommendedName>
</protein>
<name>A0ABW3YPQ8_9ACTN</name>
<keyword evidence="1" id="KW-0378">Hydrolase</keyword>